<feature type="domain" description="Methyltransferase type 12" evidence="3">
    <location>
        <begin position="568"/>
        <end position="648"/>
    </location>
</feature>
<dbReference type="InterPro" id="IPR049551">
    <property type="entry name" value="PKS_DH_C"/>
</dbReference>
<dbReference type="InterPro" id="IPR050444">
    <property type="entry name" value="Polyketide_Synthase"/>
</dbReference>
<reference evidence="5 6" key="1">
    <citation type="submission" date="2019-04" db="EMBL/GenBank/DDBJ databases">
        <title>Fungal friends and foes A comparative genomics study of 23 Aspergillus species from section Flavi.</title>
        <authorList>
            <consortium name="DOE Joint Genome Institute"/>
            <person name="Kjaerbolling I."/>
            <person name="Vesth T.C."/>
            <person name="Frisvad J.C."/>
            <person name="Nybo J.L."/>
            <person name="Theobald S."/>
            <person name="Kildgaard S."/>
            <person name="Petersen T.I."/>
            <person name="Kuo A."/>
            <person name="Sato A."/>
            <person name="Lyhne E.K."/>
            <person name="Kogle M.E."/>
            <person name="Wiebenga A."/>
            <person name="Kun R.S."/>
            <person name="Lubbers R.J."/>
            <person name="Makela M.R."/>
            <person name="Barry K."/>
            <person name="Chovatia M."/>
            <person name="Clum A."/>
            <person name="Daum C."/>
            <person name="Haridas S."/>
            <person name="He G."/>
            <person name="LaButti K."/>
            <person name="Lipzen A."/>
            <person name="Mondo S."/>
            <person name="Pangilinan J."/>
            <person name="Riley R."/>
            <person name="Salamov A."/>
            <person name="Simmons B.A."/>
            <person name="Magnuson J.K."/>
            <person name="Henrissat B."/>
            <person name="Mortensen U.H."/>
            <person name="Larsen T.O."/>
            <person name="De vries R.P."/>
            <person name="Grigoriev I.V."/>
            <person name="Machida M."/>
            <person name="Baker S.E."/>
            <person name="Andersen M.R."/>
        </authorList>
    </citation>
    <scope>NUCLEOTIDE SEQUENCE [LARGE SCALE GENOMIC DNA]</scope>
    <source>
        <strain evidence="5 6">CBS 126849</strain>
    </source>
</reference>
<dbReference type="Pfam" id="PF08242">
    <property type="entry name" value="Methyltransf_12"/>
    <property type="match status" value="1"/>
</dbReference>
<sequence length="812" mass="89543">MPSGIAKRAQQAIKESLPDLNVGINKTKSHALHPETYIGPLVPWNDFEKEARQHLVALSLGNGGPVLGFRSIEKPALLAIEQFVVGDEMGVQGRFTERLSQAMTAVLAATGSRTRFGDYKATSDRCIKGKVPDVAIMDHNNLLRAVGELKTLWIDQHNLESACRDDHGLRRLLGQPVEYMFTAKLKYGFISTYDMTIFLKEEMIGGVWGIAYSRPIMSCTEWEQVDDGNYEDRVSLRECFLYLYTPGKDMVIIEVFKMYEDMRKLGIDWSGCFAGVSSLIVGTGQSQTIVDTSATNAQSVHLPHSSCPHPASLDACIQGIFPTINAASGLNKCCMLSSVKEATIWTTSQSQLQSTYRTTCNVSQVGKKSYSGCITVTPAEHDSSVVSISSVVATEIQSARSEMTSMPNITCQKLMKYPHPVFMTSPDIARVCYSAVSDTSIADVLALYSRTCHIFAKATIDQLDDGDPKALEPYQTAYVAWLRKIAALDFPSQPQKDGTSDTEYTQALEGQGSTGRMISRIVYSIHCTRRLKAPSAVRRKRLNKLLLALEAQLSRSWNALLNRIGHFFQHYCFTDISSGFFPKAETKFEKWKERMAFKTLDIEQPPDSQGFALGEYDLVIAANVLHATAQIDQTAKHVRSLLKPGGTLLLIDSILPTIHTSFIFGALPGWRRGSFERQRDHPLLTEDEWHQLLTKSDFTGVETCMHAYQPLDQRTDSLIISHAVSSSGELSECTPLLVVSQRQRSGHDGGSGLSLAQSLAGRLSLSSDSITILGDPKINGRTCIVLAGLEDTTLATCDEVKFVGIRSTFNLA</sequence>
<evidence type="ECO:0000256" key="1">
    <source>
        <dbReference type="ARBA" id="ARBA00022679"/>
    </source>
</evidence>
<evidence type="ECO:0000313" key="5">
    <source>
        <dbReference type="EMBL" id="KAB8225659.1"/>
    </source>
</evidence>
<evidence type="ECO:0000313" key="6">
    <source>
        <dbReference type="Proteomes" id="UP000326799"/>
    </source>
</evidence>
<evidence type="ECO:0008006" key="7">
    <source>
        <dbReference type="Google" id="ProtNLM"/>
    </source>
</evidence>
<dbReference type="InterPro" id="IPR029063">
    <property type="entry name" value="SAM-dependent_MTases_sf"/>
</dbReference>
<name>A0A5N6F7S2_9EURO</name>
<dbReference type="Pfam" id="PF14765">
    <property type="entry name" value="PS-DH"/>
    <property type="match status" value="1"/>
</dbReference>
<evidence type="ECO:0000259" key="4">
    <source>
        <dbReference type="Pfam" id="PF14765"/>
    </source>
</evidence>
<keyword evidence="6" id="KW-1185">Reference proteome</keyword>
<dbReference type="InterPro" id="IPR042104">
    <property type="entry name" value="PKS_dehydratase_sf"/>
</dbReference>
<dbReference type="InterPro" id="IPR013217">
    <property type="entry name" value="Methyltransf_12"/>
</dbReference>
<feature type="domain" description="Polyketide synthase dehydratase" evidence="4">
    <location>
        <begin position="257"/>
        <end position="399"/>
    </location>
</feature>
<protein>
    <recommendedName>
        <fullName evidence="7">Methyltransferase type 12 domain-containing protein</fullName>
    </recommendedName>
</protein>
<proteinExistence type="predicted"/>
<dbReference type="Gene3D" id="3.40.50.150">
    <property type="entry name" value="Vaccinia Virus protein VP39"/>
    <property type="match status" value="1"/>
</dbReference>
<dbReference type="CDD" id="cd02440">
    <property type="entry name" value="AdoMet_MTases"/>
    <property type="match status" value="1"/>
</dbReference>
<gene>
    <name evidence="5" type="ORF">BDV33DRAFT_198570</name>
</gene>
<dbReference type="GO" id="GO:0016740">
    <property type="term" value="F:transferase activity"/>
    <property type="evidence" value="ECO:0007669"/>
    <property type="project" value="UniProtKB-KW"/>
</dbReference>
<evidence type="ECO:0000256" key="2">
    <source>
        <dbReference type="ARBA" id="ARBA00023268"/>
    </source>
</evidence>
<evidence type="ECO:0000259" key="3">
    <source>
        <dbReference type="Pfam" id="PF08242"/>
    </source>
</evidence>
<keyword evidence="2" id="KW-0511">Multifunctional enzyme</keyword>
<keyword evidence="1" id="KW-0808">Transferase</keyword>
<dbReference type="SUPFAM" id="SSF53335">
    <property type="entry name" value="S-adenosyl-L-methionine-dependent methyltransferases"/>
    <property type="match status" value="1"/>
</dbReference>
<accession>A0A5N6F7S2</accession>
<dbReference type="AlphaFoldDB" id="A0A5N6F7S2"/>
<dbReference type="EMBL" id="ML733394">
    <property type="protein sequence ID" value="KAB8225659.1"/>
    <property type="molecule type" value="Genomic_DNA"/>
</dbReference>
<dbReference type="PANTHER" id="PTHR45681:SF6">
    <property type="entry name" value="POLYKETIDE SYNTHASE 37"/>
    <property type="match status" value="1"/>
</dbReference>
<dbReference type="Proteomes" id="UP000326799">
    <property type="component" value="Unassembled WGS sequence"/>
</dbReference>
<dbReference type="Gene3D" id="3.10.129.110">
    <property type="entry name" value="Polyketide synthase dehydratase"/>
    <property type="match status" value="1"/>
</dbReference>
<organism evidence="5 6">
    <name type="scientific">Aspergillus novoparasiticus</name>
    <dbReference type="NCBI Taxonomy" id="986946"/>
    <lineage>
        <taxon>Eukaryota</taxon>
        <taxon>Fungi</taxon>
        <taxon>Dikarya</taxon>
        <taxon>Ascomycota</taxon>
        <taxon>Pezizomycotina</taxon>
        <taxon>Eurotiomycetes</taxon>
        <taxon>Eurotiomycetidae</taxon>
        <taxon>Eurotiales</taxon>
        <taxon>Aspergillaceae</taxon>
        <taxon>Aspergillus</taxon>
        <taxon>Aspergillus subgen. Circumdati</taxon>
    </lineage>
</organism>
<dbReference type="PANTHER" id="PTHR45681">
    <property type="entry name" value="POLYKETIDE SYNTHASE 44-RELATED"/>
    <property type="match status" value="1"/>
</dbReference>